<evidence type="ECO:0000313" key="6">
    <source>
        <dbReference type="EMBL" id="ACO33935.1"/>
    </source>
</evidence>
<dbReference type="Pfam" id="PF02769">
    <property type="entry name" value="AIRS_C"/>
    <property type="match status" value="1"/>
</dbReference>
<evidence type="ECO:0000256" key="1">
    <source>
        <dbReference type="ARBA" id="ARBA00022977"/>
    </source>
</evidence>
<keyword evidence="2 6" id="KW-0418">Kinase</keyword>
<dbReference type="GO" id="GO:0005524">
    <property type="term" value="F:ATP binding"/>
    <property type="evidence" value="ECO:0007669"/>
    <property type="project" value="UniProtKB-UniRule"/>
</dbReference>
<proteinExistence type="inferred from homology"/>
<dbReference type="KEGG" id="aca:ACP_2909"/>
<dbReference type="AlphaFoldDB" id="C1F3W9"/>
<feature type="binding site" evidence="2">
    <location>
        <position position="29"/>
    </location>
    <ligand>
        <name>Mg(2+)</name>
        <dbReference type="ChEBI" id="CHEBI:18420"/>
        <label>3</label>
    </ligand>
</feature>
<evidence type="ECO:0000256" key="3">
    <source>
        <dbReference type="SAM" id="MobiDB-lite"/>
    </source>
</evidence>
<comment type="miscellaneous">
    <text evidence="2">Reaction mechanism of ThiL seems to utilize a direct, inline transfer of the gamma-phosphate of ATP to TMP rather than a phosphorylated enzyme intermediate.</text>
</comment>
<dbReference type="InterPro" id="IPR010918">
    <property type="entry name" value="PurM-like_C_dom"/>
</dbReference>
<feature type="binding site" evidence="2">
    <location>
        <position position="130"/>
    </location>
    <ligand>
        <name>Mg(2+)</name>
        <dbReference type="ChEBI" id="CHEBI:18420"/>
        <label>1</label>
    </ligand>
</feature>
<dbReference type="HAMAP" id="MF_02128">
    <property type="entry name" value="TMP_kinase"/>
    <property type="match status" value="1"/>
</dbReference>
<dbReference type="GO" id="GO:0000287">
    <property type="term" value="F:magnesium ion binding"/>
    <property type="evidence" value="ECO:0007669"/>
    <property type="project" value="UniProtKB-UniRule"/>
</dbReference>
<feature type="binding site" evidence="2">
    <location>
        <position position="75"/>
    </location>
    <ligand>
        <name>Mg(2+)</name>
        <dbReference type="ChEBI" id="CHEBI:18420"/>
        <label>4</label>
    </ligand>
</feature>
<feature type="binding site" evidence="2">
    <location>
        <position position="75"/>
    </location>
    <ligand>
        <name>Mg(2+)</name>
        <dbReference type="ChEBI" id="CHEBI:18420"/>
        <label>2</label>
    </ligand>
</feature>
<feature type="binding site" evidence="2">
    <location>
        <position position="224"/>
    </location>
    <ligand>
        <name>ATP</name>
        <dbReference type="ChEBI" id="CHEBI:30616"/>
    </ligand>
</feature>
<dbReference type="CDD" id="cd02194">
    <property type="entry name" value="ThiL"/>
    <property type="match status" value="1"/>
</dbReference>
<comment type="function">
    <text evidence="2">Catalyzes the ATP-dependent phosphorylation of thiamine-monophosphate (TMP) to form thiamine-pyrophosphate (TPP), the active form of vitamin B1.</text>
</comment>
<dbReference type="GO" id="GO:0009228">
    <property type="term" value="P:thiamine biosynthetic process"/>
    <property type="evidence" value="ECO:0007669"/>
    <property type="project" value="UniProtKB-KW"/>
</dbReference>
<comment type="caution">
    <text evidence="2">Lacks conserved residue(s) required for the propagation of feature annotation.</text>
</comment>
<dbReference type="Gene3D" id="3.90.650.10">
    <property type="entry name" value="PurM-like C-terminal domain"/>
    <property type="match status" value="1"/>
</dbReference>
<evidence type="ECO:0000313" key="7">
    <source>
        <dbReference type="Proteomes" id="UP000002207"/>
    </source>
</evidence>
<dbReference type="EMBL" id="CP001472">
    <property type="protein sequence ID" value="ACO33935.1"/>
    <property type="molecule type" value="Genomic_DNA"/>
</dbReference>
<keyword evidence="2" id="KW-0547">Nucleotide-binding</keyword>
<dbReference type="Proteomes" id="UP000002207">
    <property type="component" value="Chromosome"/>
</dbReference>
<dbReference type="eggNOG" id="COG0611">
    <property type="taxonomic scope" value="Bacteria"/>
</dbReference>
<keyword evidence="2" id="KW-0460">Magnesium</keyword>
<feature type="region of interest" description="Disordered" evidence="3">
    <location>
        <begin position="315"/>
        <end position="338"/>
    </location>
</feature>
<dbReference type="HOGENOM" id="CLU_046964_1_1_0"/>
<dbReference type="FunCoup" id="C1F3W9">
    <property type="interactions" value="369"/>
</dbReference>
<feature type="binding site" evidence="2">
    <location>
        <position position="157"/>
    </location>
    <ligand>
        <name>ATP</name>
        <dbReference type="ChEBI" id="CHEBI:30616"/>
    </ligand>
</feature>
<dbReference type="GO" id="GO:0009030">
    <property type="term" value="F:thiamine-phosphate kinase activity"/>
    <property type="evidence" value="ECO:0007669"/>
    <property type="project" value="UniProtKB-UniRule"/>
</dbReference>
<feature type="binding site" evidence="2">
    <location>
        <position position="44"/>
    </location>
    <ligand>
        <name>Mg(2+)</name>
        <dbReference type="ChEBI" id="CHEBI:18420"/>
        <label>4</label>
    </ligand>
</feature>
<dbReference type="InterPro" id="IPR036676">
    <property type="entry name" value="PurM-like_C_sf"/>
</dbReference>
<dbReference type="Gene3D" id="3.30.1330.10">
    <property type="entry name" value="PurM-like, N-terminal domain"/>
    <property type="match status" value="1"/>
</dbReference>
<dbReference type="Pfam" id="PF00586">
    <property type="entry name" value="AIRS"/>
    <property type="match status" value="1"/>
</dbReference>
<keyword evidence="2" id="KW-0479">Metal-binding</keyword>
<dbReference type="PANTHER" id="PTHR30270">
    <property type="entry name" value="THIAMINE-MONOPHOSPHATE KINASE"/>
    <property type="match status" value="1"/>
</dbReference>
<feature type="binding site" evidence="2">
    <location>
        <position position="332"/>
    </location>
    <ligand>
        <name>substrate</name>
    </ligand>
</feature>
<evidence type="ECO:0000259" key="4">
    <source>
        <dbReference type="Pfam" id="PF00586"/>
    </source>
</evidence>
<feature type="binding site" evidence="2">
    <location>
        <position position="225"/>
    </location>
    <ligand>
        <name>Mg(2+)</name>
        <dbReference type="ChEBI" id="CHEBI:18420"/>
        <label>5</label>
    </ligand>
</feature>
<feature type="domain" description="PurM-like C-terminal" evidence="5">
    <location>
        <begin position="161"/>
        <end position="251"/>
    </location>
</feature>
<organism evidence="6 7">
    <name type="scientific">Acidobacterium capsulatum (strain ATCC 51196 / DSM 11244 / BCRC 80197 / JCM 7670 / NBRC 15755 / NCIMB 13165 / 161)</name>
    <dbReference type="NCBI Taxonomy" id="240015"/>
    <lineage>
        <taxon>Bacteria</taxon>
        <taxon>Pseudomonadati</taxon>
        <taxon>Acidobacteriota</taxon>
        <taxon>Terriglobia</taxon>
        <taxon>Terriglobales</taxon>
        <taxon>Acidobacteriaceae</taxon>
        <taxon>Acidobacterium</taxon>
    </lineage>
</organism>
<dbReference type="SUPFAM" id="SSF55326">
    <property type="entry name" value="PurM N-terminal domain-like"/>
    <property type="match status" value="1"/>
</dbReference>
<dbReference type="PANTHER" id="PTHR30270:SF0">
    <property type="entry name" value="THIAMINE-MONOPHOSPHATE KINASE"/>
    <property type="match status" value="1"/>
</dbReference>
<comment type="catalytic activity">
    <reaction evidence="2">
        <text>thiamine phosphate + ATP = thiamine diphosphate + ADP</text>
        <dbReference type="Rhea" id="RHEA:15913"/>
        <dbReference type="ChEBI" id="CHEBI:30616"/>
        <dbReference type="ChEBI" id="CHEBI:37575"/>
        <dbReference type="ChEBI" id="CHEBI:58937"/>
        <dbReference type="ChEBI" id="CHEBI:456216"/>
        <dbReference type="EC" id="2.7.4.16"/>
    </reaction>
</comment>
<comment type="pathway">
    <text evidence="2">Cofactor biosynthesis; thiamine diphosphate biosynthesis; thiamine diphosphate from thiamine phosphate: step 1/1.</text>
</comment>
<feature type="binding site" evidence="2">
    <location>
        <position position="46"/>
    </location>
    <ligand>
        <name>Mg(2+)</name>
        <dbReference type="ChEBI" id="CHEBI:18420"/>
        <label>1</label>
    </ligand>
</feature>
<feature type="binding site" evidence="2">
    <location>
        <position position="53"/>
    </location>
    <ligand>
        <name>substrate</name>
    </ligand>
</feature>
<dbReference type="OrthoDB" id="9802811at2"/>
<dbReference type="SUPFAM" id="SSF56042">
    <property type="entry name" value="PurM C-terminal domain-like"/>
    <property type="match status" value="1"/>
</dbReference>
<feature type="binding site" evidence="2">
    <location>
        <position position="276"/>
    </location>
    <ligand>
        <name>substrate</name>
    </ligand>
</feature>
<reference evidence="6 7" key="1">
    <citation type="journal article" date="2009" name="Appl. Environ. Microbiol.">
        <title>Three genomes from the phylum Acidobacteria provide insight into the lifestyles of these microorganisms in soils.</title>
        <authorList>
            <person name="Ward N.L."/>
            <person name="Challacombe J.F."/>
            <person name="Janssen P.H."/>
            <person name="Henrissat B."/>
            <person name="Coutinho P.M."/>
            <person name="Wu M."/>
            <person name="Xie G."/>
            <person name="Haft D.H."/>
            <person name="Sait M."/>
            <person name="Badger J."/>
            <person name="Barabote R.D."/>
            <person name="Bradley B."/>
            <person name="Brettin T.S."/>
            <person name="Brinkac L.M."/>
            <person name="Bruce D."/>
            <person name="Creasy T."/>
            <person name="Daugherty S.C."/>
            <person name="Davidsen T.M."/>
            <person name="DeBoy R.T."/>
            <person name="Detter J.C."/>
            <person name="Dodson R.J."/>
            <person name="Durkin A.S."/>
            <person name="Ganapathy A."/>
            <person name="Gwinn-Giglio M."/>
            <person name="Han C.S."/>
            <person name="Khouri H."/>
            <person name="Kiss H."/>
            <person name="Kothari S.P."/>
            <person name="Madupu R."/>
            <person name="Nelson K.E."/>
            <person name="Nelson W.C."/>
            <person name="Paulsen I."/>
            <person name="Penn K."/>
            <person name="Ren Q."/>
            <person name="Rosovitz M.J."/>
            <person name="Selengut J.D."/>
            <person name="Shrivastava S."/>
            <person name="Sullivan S.A."/>
            <person name="Tapia R."/>
            <person name="Thompson L.S."/>
            <person name="Watkins K.L."/>
            <person name="Yang Q."/>
            <person name="Yu C."/>
            <person name="Zafar N."/>
            <person name="Zhou L."/>
            <person name="Kuske C.R."/>
        </authorList>
    </citation>
    <scope>NUCLEOTIDE SEQUENCE [LARGE SCALE GENOMIC DNA]</scope>
    <source>
        <strain evidence="7">ATCC 51196 / DSM 11244 / BCRC 80197 / JCM 7670 / NBRC 15755 / NCIMB 13165 / 161</strain>
    </source>
</reference>
<comment type="similarity">
    <text evidence="2">Belongs to the thiamine-monophosphate kinase family.</text>
</comment>
<feature type="binding site" evidence="2">
    <location>
        <position position="75"/>
    </location>
    <ligand>
        <name>Mg(2+)</name>
        <dbReference type="ChEBI" id="CHEBI:18420"/>
        <label>3</label>
    </ligand>
</feature>
<keyword evidence="2 6" id="KW-0808">Transferase</keyword>
<dbReference type="RefSeq" id="WP_015897965.1">
    <property type="nucleotide sequence ID" value="NC_012483.1"/>
</dbReference>
<dbReference type="PIRSF" id="PIRSF005303">
    <property type="entry name" value="Thiam_monoph_kin"/>
    <property type="match status" value="1"/>
</dbReference>
<gene>
    <name evidence="2 6" type="primary">thiL</name>
    <name evidence="6" type="ordered locus">ACP_2909</name>
</gene>
<dbReference type="InParanoid" id="C1F3W9"/>
<dbReference type="NCBIfam" id="TIGR01379">
    <property type="entry name" value="thiL"/>
    <property type="match status" value="1"/>
</dbReference>
<keyword evidence="7" id="KW-1185">Reference proteome</keyword>
<feature type="binding site" evidence="2">
    <location>
        <position position="45"/>
    </location>
    <ligand>
        <name>Mg(2+)</name>
        <dbReference type="ChEBI" id="CHEBI:18420"/>
        <label>1</label>
    </ligand>
</feature>
<evidence type="ECO:0000259" key="5">
    <source>
        <dbReference type="Pfam" id="PF02769"/>
    </source>
</evidence>
<feature type="binding site" evidence="2">
    <location>
        <begin position="129"/>
        <end position="130"/>
    </location>
    <ligand>
        <name>ATP</name>
        <dbReference type="ChEBI" id="CHEBI:30616"/>
    </ligand>
</feature>
<keyword evidence="2" id="KW-0067">ATP-binding</keyword>
<protein>
    <recommendedName>
        <fullName evidence="2">Thiamine-monophosphate kinase</fullName>
        <shortName evidence="2">TMP kinase</shortName>
        <shortName evidence="2">Thiamine-phosphate kinase</shortName>
        <ecNumber evidence="2">2.7.4.16</ecNumber>
    </recommendedName>
</protein>
<dbReference type="InterPro" id="IPR016188">
    <property type="entry name" value="PurM-like_N"/>
</dbReference>
<feature type="domain" description="PurM-like N-terminal" evidence="4">
    <location>
        <begin position="27"/>
        <end position="147"/>
    </location>
</feature>
<feature type="binding site" evidence="2">
    <location>
        <position position="29"/>
    </location>
    <ligand>
        <name>Mg(2+)</name>
        <dbReference type="ChEBI" id="CHEBI:18420"/>
        <label>4</label>
    </ligand>
</feature>
<sequence>MTAERQWIAALAARLPKYGAGVRVGIGDDCAVLRPRAGHEIVVTTDLLLEGTHFRRDWHSPESAGHRCLARGLSDLAAMGASPLAAFLSLAAPPERMRPQGRAKKSWLDRFLDGLLALADAHGVSLAGGDTAQSPMGGVIADIVLLGQTPRGRALLRSGARAGDRLYVTGALGGAAAELLALGHGQSLRLKGATAHPQLFPQPRLAVGQRLLGARLATAAIDISDGLSTDLDHLCEESGLAAVIDAAALPVHPLAVMAAERGWAASAQGLALHGGEDYELLFTAAPAARVPRQIAGVPVTCIGAMQAPARRQPRMQLRSAGGSSEALAPGGWEHFRPR</sequence>
<dbReference type="STRING" id="240015.ACP_2909"/>
<dbReference type="InterPro" id="IPR006283">
    <property type="entry name" value="ThiL-like"/>
</dbReference>
<name>C1F3W9_ACIC5</name>
<dbReference type="InterPro" id="IPR036921">
    <property type="entry name" value="PurM-like_N_sf"/>
</dbReference>
<keyword evidence="1 2" id="KW-0784">Thiamine biosynthesis</keyword>
<evidence type="ECO:0000256" key="2">
    <source>
        <dbReference type="HAMAP-Rule" id="MF_02128"/>
    </source>
</evidence>
<feature type="binding site" evidence="2">
    <location>
        <position position="46"/>
    </location>
    <ligand>
        <name>Mg(2+)</name>
        <dbReference type="ChEBI" id="CHEBI:18420"/>
        <label>2</label>
    </ligand>
</feature>
<dbReference type="UniPathway" id="UPA00060">
    <property type="reaction ID" value="UER00142"/>
</dbReference>
<dbReference type="EC" id="2.7.4.16" evidence="2"/>
<accession>C1F3W9</accession>
<feature type="binding site" evidence="2">
    <location>
        <position position="222"/>
    </location>
    <ligand>
        <name>Mg(2+)</name>
        <dbReference type="ChEBI" id="CHEBI:18420"/>
        <label>3</label>
    </ligand>
</feature>
<dbReference type="GO" id="GO:0009229">
    <property type="term" value="P:thiamine diphosphate biosynthetic process"/>
    <property type="evidence" value="ECO:0007669"/>
    <property type="project" value="UniProtKB-UniRule"/>
</dbReference>